<keyword evidence="1" id="KW-1133">Transmembrane helix</keyword>
<dbReference type="Proteomes" id="UP001239795">
    <property type="component" value="Unassembled WGS sequence"/>
</dbReference>
<protein>
    <submittedName>
        <fullName evidence="2">Uncharacterized protein</fullName>
    </submittedName>
</protein>
<comment type="caution">
    <text evidence="2">The sequence shown here is derived from an EMBL/GenBank/DDBJ whole genome shotgun (WGS) entry which is preliminary data.</text>
</comment>
<reference evidence="2 3" key="1">
    <citation type="submission" date="2016-10" db="EMBL/GenBank/DDBJ databases">
        <title>The genome sequence of Colletotrichum fioriniae PJ7.</title>
        <authorList>
            <person name="Baroncelli R."/>
        </authorList>
    </citation>
    <scope>NUCLEOTIDE SEQUENCE [LARGE SCALE GENOMIC DNA]</scope>
    <source>
        <strain evidence="2">Col 31</strain>
    </source>
</reference>
<accession>A0AAI9USK2</accession>
<organism evidence="2 3">
    <name type="scientific">Colletotrichum melonis</name>
    <dbReference type="NCBI Taxonomy" id="1209925"/>
    <lineage>
        <taxon>Eukaryota</taxon>
        <taxon>Fungi</taxon>
        <taxon>Dikarya</taxon>
        <taxon>Ascomycota</taxon>
        <taxon>Pezizomycotina</taxon>
        <taxon>Sordariomycetes</taxon>
        <taxon>Hypocreomycetidae</taxon>
        <taxon>Glomerellales</taxon>
        <taxon>Glomerellaceae</taxon>
        <taxon>Colletotrichum</taxon>
        <taxon>Colletotrichum acutatum species complex</taxon>
    </lineage>
</organism>
<dbReference type="AlphaFoldDB" id="A0AAI9USK2"/>
<name>A0AAI9USK2_9PEZI</name>
<feature type="transmembrane region" description="Helical" evidence="1">
    <location>
        <begin position="27"/>
        <end position="47"/>
    </location>
</feature>
<evidence type="ECO:0000313" key="2">
    <source>
        <dbReference type="EMBL" id="KAK1462628.1"/>
    </source>
</evidence>
<keyword evidence="3" id="KW-1185">Reference proteome</keyword>
<evidence type="ECO:0000256" key="1">
    <source>
        <dbReference type="SAM" id="Phobius"/>
    </source>
</evidence>
<keyword evidence="1" id="KW-0472">Membrane</keyword>
<keyword evidence="1" id="KW-0812">Transmembrane</keyword>
<gene>
    <name evidence="2" type="ORF">CMEL01_13739</name>
</gene>
<sequence length="112" mass="12586">MRRSARPTAVSLRPLLFDMGCLPHLHALTQIMIFCLALPLATAGYSVQLRMDRAVKASTNLAPARESRTKQVFELLNVATGWNLSIALWSPWPICPHLLQTQTLRGQPRRLI</sequence>
<dbReference type="EMBL" id="MLGG01000008">
    <property type="protein sequence ID" value="KAK1462628.1"/>
    <property type="molecule type" value="Genomic_DNA"/>
</dbReference>
<proteinExistence type="predicted"/>
<evidence type="ECO:0000313" key="3">
    <source>
        <dbReference type="Proteomes" id="UP001239795"/>
    </source>
</evidence>